<dbReference type="GO" id="GO:0016052">
    <property type="term" value="P:carbohydrate catabolic process"/>
    <property type="evidence" value="ECO:0007669"/>
    <property type="project" value="TreeGrafter"/>
</dbReference>
<dbReference type="GO" id="GO:0016998">
    <property type="term" value="P:cell wall macromolecule catabolic process"/>
    <property type="evidence" value="ECO:0007669"/>
    <property type="project" value="InterPro"/>
</dbReference>
<comment type="similarity">
    <text evidence="1">Belongs to the glycosyl hydrolase 25 family.</text>
</comment>
<dbReference type="InterPro" id="IPR017853">
    <property type="entry name" value="GH"/>
</dbReference>
<dbReference type="PROSITE" id="PS51904">
    <property type="entry name" value="GLYCOSYL_HYDROL_F25_2"/>
    <property type="match status" value="1"/>
</dbReference>
<accession>A0A2W5PVC7</accession>
<dbReference type="CDD" id="cd06413">
    <property type="entry name" value="GH25_muramidase_1"/>
    <property type="match status" value="1"/>
</dbReference>
<dbReference type="Gene3D" id="3.20.20.80">
    <property type="entry name" value="Glycosidases"/>
    <property type="match status" value="1"/>
</dbReference>
<dbReference type="PANTHER" id="PTHR34135">
    <property type="entry name" value="LYSOZYME"/>
    <property type="match status" value="1"/>
</dbReference>
<name>A0A2W5PVC7_9BACT</name>
<keyword evidence="2" id="KW-0378">Hydrolase</keyword>
<dbReference type="Proteomes" id="UP000249417">
    <property type="component" value="Unassembled WGS sequence"/>
</dbReference>
<dbReference type="AlphaFoldDB" id="A0A2W5PVC7"/>
<dbReference type="GO" id="GO:0009253">
    <property type="term" value="P:peptidoglycan catabolic process"/>
    <property type="evidence" value="ECO:0007669"/>
    <property type="project" value="InterPro"/>
</dbReference>
<dbReference type="SUPFAM" id="SSF51445">
    <property type="entry name" value="(Trans)glycosidases"/>
    <property type="match status" value="1"/>
</dbReference>
<dbReference type="Pfam" id="PF01183">
    <property type="entry name" value="Glyco_hydro_25"/>
    <property type="match status" value="1"/>
</dbReference>
<evidence type="ECO:0000313" key="4">
    <source>
        <dbReference type="EMBL" id="PZQ48717.1"/>
    </source>
</evidence>
<protein>
    <submittedName>
        <fullName evidence="4">Lysozyme</fullName>
    </submittedName>
</protein>
<evidence type="ECO:0000256" key="1">
    <source>
        <dbReference type="ARBA" id="ARBA00010646"/>
    </source>
</evidence>
<dbReference type="PANTHER" id="PTHR34135:SF2">
    <property type="entry name" value="LYSOZYME"/>
    <property type="match status" value="1"/>
</dbReference>
<dbReference type="SMART" id="SM00641">
    <property type="entry name" value="Glyco_25"/>
    <property type="match status" value="1"/>
</dbReference>
<gene>
    <name evidence="4" type="ORF">DI551_01135</name>
</gene>
<dbReference type="InterPro" id="IPR018077">
    <property type="entry name" value="Glyco_hydro_fam25_subgr"/>
</dbReference>
<evidence type="ECO:0000256" key="3">
    <source>
        <dbReference type="ARBA" id="ARBA00023295"/>
    </source>
</evidence>
<organism evidence="4 5">
    <name type="scientific">Micavibrio aeruginosavorus</name>
    <dbReference type="NCBI Taxonomy" id="349221"/>
    <lineage>
        <taxon>Bacteria</taxon>
        <taxon>Pseudomonadati</taxon>
        <taxon>Bdellovibrionota</taxon>
        <taxon>Bdellovibrionia</taxon>
        <taxon>Bdellovibrionales</taxon>
        <taxon>Pseudobdellovibrionaceae</taxon>
        <taxon>Micavibrio</taxon>
    </lineage>
</organism>
<comment type="caution">
    <text evidence="4">The sequence shown here is derived from an EMBL/GenBank/DDBJ whole genome shotgun (WGS) entry which is preliminary data.</text>
</comment>
<reference evidence="4 5" key="1">
    <citation type="submission" date="2017-08" db="EMBL/GenBank/DDBJ databases">
        <title>Infants hospitalized years apart are colonized by the same room-sourced microbial strains.</title>
        <authorList>
            <person name="Brooks B."/>
            <person name="Olm M.R."/>
            <person name="Firek B.A."/>
            <person name="Baker R."/>
            <person name="Thomas B.C."/>
            <person name="Morowitz M.J."/>
            <person name="Banfield J.F."/>
        </authorList>
    </citation>
    <scope>NUCLEOTIDE SEQUENCE [LARGE SCALE GENOMIC DNA]</scope>
    <source>
        <strain evidence="4">S2_005_002_R2_29</strain>
    </source>
</reference>
<evidence type="ECO:0000256" key="2">
    <source>
        <dbReference type="ARBA" id="ARBA00022801"/>
    </source>
</evidence>
<sequence length="233" mass="26815">MKMMFFKLSSIALVLVSGCVFSFFLGFLRLNYPSLKTYPVQGIDVSHHQGEINWSSIPKEKVKFVYIKATEGGDWRDPMFTQNWTGAKNSGFEVGAYHFFTLCRDGITQAKNFMNLVDTSNGMLPPVIDLEYVGNCAARPSREEFLLQLSDFVQEWQTFYMRKPVFYTTKEFYHDYLEGTDFVSYSLWIRDIFAKPDVKDYPSMVLWQYADNARIDGIKGPVDLNVAISGTIK</sequence>
<dbReference type="InterPro" id="IPR002053">
    <property type="entry name" value="Glyco_hydro_25"/>
</dbReference>
<keyword evidence="3" id="KW-0326">Glycosidase</keyword>
<evidence type="ECO:0000313" key="5">
    <source>
        <dbReference type="Proteomes" id="UP000249417"/>
    </source>
</evidence>
<proteinExistence type="inferred from homology"/>
<dbReference type="PROSITE" id="PS51257">
    <property type="entry name" value="PROKAR_LIPOPROTEIN"/>
    <property type="match status" value="1"/>
</dbReference>
<dbReference type="GO" id="GO:0003796">
    <property type="term" value="F:lysozyme activity"/>
    <property type="evidence" value="ECO:0007669"/>
    <property type="project" value="InterPro"/>
</dbReference>
<dbReference type="EMBL" id="QFQB01000003">
    <property type="protein sequence ID" value="PZQ48717.1"/>
    <property type="molecule type" value="Genomic_DNA"/>
</dbReference>